<comment type="similarity">
    <text evidence="1 4 5">Belongs to the universal ribosomal protein uL15 family.</text>
</comment>
<dbReference type="InterPro" id="IPR021131">
    <property type="entry name" value="Ribosomal_uL15/eL18"/>
</dbReference>
<accession>A0A1G1XMP4</accession>
<proteinExistence type="inferred from homology"/>
<dbReference type="NCBIfam" id="TIGR01071">
    <property type="entry name" value="rplO_bact"/>
    <property type="match status" value="1"/>
</dbReference>
<keyword evidence="2 4" id="KW-0689">Ribosomal protein</keyword>
<name>A0A1G1XMP4_9BACT</name>
<dbReference type="Pfam" id="PF00828">
    <property type="entry name" value="Ribosomal_L27A"/>
    <property type="match status" value="1"/>
</dbReference>
<reference evidence="8 9" key="1">
    <citation type="journal article" date="2016" name="Nat. Commun.">
        <title>Thousands of microbial genomes shed light on interconnected biogeochemical processes in an aquifer system.</title>
        <authorList>
            <person name="Anantharaman K."/>
            <person name="Brown C.T."/>
            <person name="Hug L.A."/>
            <person name="Sharon I."/>
            <person name="Castelle C.J."/>
            <person name="Probst A.J."/>
            <person name="Thomas B.C."/>
            <person name="Singh A."/>
            <person name="Wilkins M.J."/>
            <person name="Karaoz U."/>
            <person name="Brodie E.L."/>
            <person name="Williams K.H."/>
            <person name="Hubbard S.S."/>
            <person name="Banfield J.F."/>
        </authorList>
    </citation>
    <scope>NUCLEOTIDE SEQUENCE [LARGE SCALE GENOMIC DNA]</scope>
</reference>
<evidence type="ECO:0000256" key="5">
    <source>
        <dbReference type="RuleBase" id="RU003888"/>
    </source>
</evidence>
<dbReference type="SUPFAM" id="SSF52080">
    <property type="entry name" value="Ribosomal proteins L15p and L18e"/>
    <property type="match status" value="1"/>
</dbReference>
<evidence type="ECO:0000256" key="3">
    <source>
        <dbReference type="ARBA" id="ARBA00023274"/>
    </source>
</evidence>
<dbReference type="PANTHER" id="PTHR12934">
    <property type="entry name" value="50S RIBOSOMAL PROTEIN L15"/>
    <property type="match status" value="1"/>
</dbReference>
<feature type="region of interest" description="Disordered" evidence="6">
    <location>
        <begin position="1"/>
        <end position="49"/>
    </location>
</feature>
<dbReference type="GO" id="GO:0006412">
    <property type="term" value="P:translation"/>
    <property type="evidence" value="ECO:0007669"/>
    <property type="project" value="UniProtKB-UniRule"/>
</dbReference>
<evidence type="ECO:0000313" key="9">
    <source>
        <dbReference type="Proteomes" id="UP000176498"/>
    </source>
</evidence>
<evidence type="ECO:0000313" key="8">
    <source>
        <dbReference type="EMBL" id="OGY41363.1"/>
    </source>
</evidence>
<dbReference type="InterPro" id="IPR005749">
    <property type="entry name" value="Ribosomal_uL15_bac-type"/>
</dbReference>
<dbReference type="InterPro" id="IPR030878">
    <property type="entry name" value="Ribosomal_uL15"/>
</dbReference>
<dbReference type="GO" id="GO:0019843">
    <property type="term" value="F:rRNA binding"/>
    <property type="evidence" value="ECO:0007669"/>
    <property type="project" value="UniProtKB-UniRule"/>
</dbReference>
<dbReference type="GO" id="GO:0022625">
    <property type="term" value="C:cytosolic large ribosomal subunit"/>
    <property type="evidence" value="ECO:0007669"/>
    <property type="project" value="TreeGrafter"/>
</dbReference>
<dbReference type="EMBL" id="MHHZ01000019">
    <property type="protein sequence ID" value="OGY41363.1"/>
    <property type="molecule type" value="Genomic_DNA"/>
</dbReference>
<evidence type="ECO:0000256" key="4">
    <source>
        <dbReference type="HAMAP-Rule" id="MF_01341"/>
    </source>
</evidence>
<dbReference type="InterPro" id="IPR036227">
    <property type="entry name" value="Ribosomal_uL15/eL18_sf"/>
</dbReference>
<protein>
    <recommendedName>
        <fullName evidence="4">Large ribosomal subunit protein uL15</fullName>
    </recommendedName>
</protein>
<feature type="compositionally biased region" description="Basic residues" evidence="6">
    <location>
        <begin position="14"/>
        <end position="23"/>
    </location>
</feature>
<dbReference type="AlphaFoldDB" id="A0A1G1XMP4"/>
<comment type="function">
    <text evidence="4">Binds to the 23S rRNA.</text>
</comment>
<dbReference type="Gene3D" id="3.100.10.10">
    <property type="match status" value="1"/>
</dbReference>
<dbReference type="InterPro" id="IPR001196">
    <property type="entry name" value="Ribosomal_uL15_CS"/>
</dbReference>
<dbReference type="HAMAP" id="MF_01341">
    <property type="entry name" value="Ribosomal_uL15"/>
    <property type="match status" value="1"/>
</dbReference>
<dbReference type="PANTHER" id="PTHR12934:SF11">
    <property type="entry name" value="LARGE RIBOSOMAL SUBUNIT PROTEIN UL15M"/>
    <property type="match status" value="1"/>
</dbReference>
<evidence type="ECO:0000256" key="1">
    <source>
        <dbReference type="ARBA" id="ARBA00007320"/>
    </source>
</evidence>
<feature type="domain" description="Large ribosomal subunit protein uL15/eL18" evidence="7">
    <location>
        <begin position="77"/>
        <end position="146"/>
    </location>
</feature>
<sequence>MALRLHNLRPAFGSKHKKKRIGRGHGSGHGTYSTRGAKGQRARTGGSGGLKLKGMKANIQSIPKLGGFRSLKPKLRVINLEDLENKFENNDIITVGKLVEKGLIKSSRPGVKVLGMGKITKKFILKVDKISDSAKEAIEKAGGKVILLSGAKAKIENQDKK</sequence>
<organism evidence="8 9">
    <name type="scientific">Candidatus Buchananbacteria bacterium RBG_13_36_9</name>
    <dbReference type="NCBI Taxonomy" id="1797530"/>
    <lineage>
        <taxon>Bacteria</taxon>
        <taxon>Candidatus Buchananiibacteriota</taxon>
    </lineage>
</organism>
<evidence type="ECO:0000256" key="6">
    <source>
        <dbReference type="SAM" id="MobiDB-lite"/>
    </source>
</evidence>
<keyword evidence="3 4" id="KW-0687">Ribonucleoprotein</keyword>
<comment type="subunit">
    <text evidence="4">Part of the 50S ribosomal subunit.</text>
</comment>
<evidence type="ECO:0000259" key="7">
    <source>
        <dbReference type="Pfam" id="PF00828"/>
    </source>
</evidence>
<keyword evidence="4" id="KW-0694">RNA-binding</keyword>
<dbReference type="Proteomes" id="UP000176498">
    <property type="component" value="Unassembled WGS sequence"/>
</dbReference>
<keyword evidence="4" id="KW-0699">rRNA-binding</keyword>
<comment type="caution">
    <text evidence="8">The sequence shown here is derived from an EMBL/GenBank/DDBJ whole genome shotgun (WGS) entry which is preliminary data.</text>
</comment>
<dbReference type="PROSITE" id="PS00475">
    <property type="entry name" value="RIBOSOMAL_L15"/>
    <property type="match status" value="1"/>
</dbReference>
<gene>
    <name evidence="4" type="primary">rplO</name>
    <name evidence="8" type="ORF">A2Y82_00025</name>
</gene>
<evidence type="ECO:0000256" key="2">
    <source>
        <dbReference type="ARBA" id="ARBA00022980"/>
    </source>
</evidence>
<dbReference type="GO" id="GO:0003735">
    <property type="term" value="F:structural constituent of ribosome"/>
    <property type="evidence" value="ECO:0007669"/>
    <property type="project" value="InterPro"/>
</dbReference>